<dbReference type="PANTHER" id="PTHR30136:SF24">
    <property type="entry name" value="HTH-TYPE TRANSCRIPTIONAL REPRESSOR ALLR"/>
    <property type="match status" value="1"/>
</dbReference>
<keyword evidence="1" id="KW-0805">Transcription regulation</keyword>
<name>A0ABQ3L0R8_9ALTE</name>
<dbReference type="Pfam" id="PF09339">
    <property type="entry name" value="HTH_IclR"/>
    <property type="match status" value="1"/>
</dbReference>
<evidence type="ECO:0000313" key="8">
    <source>
        <dbReference type="EMBL" id="GHG73808.1"/>
    </source>
</evidence>
<keyword evidence="2" id="KW-0238">DNA-binding</keyword>
<protein>
    <recommendedName>
        <fullName evidence="4">HTH-type transcriptional repressor AllR</fullName>
    </recommendedName>
    <alternativeName>
        <fullName evidence="5">Negative regulator of allantoin and glyoxylate utilization operons</fullName>
    </alternativeName>
</protein>
<dbReference type="PANTHER" id="PTHR30136">
    <property type="entry name" value="HELIX-TURN-HELIX TRANSCRIPTIONAL REGULATOR, ICLR FAMILY"/>
    <property type="match status" value="1"/>
</dbReference>
<sequence length="258" mass="28243">MVSYVIPNLANACRILSLVSESEQGLSLTELEQRLSVPRTTTFRILQTLCQQQLLEKQGKRYQVGASLFKMSFNLVSSSKLSRQALPYLQKLALSTGMTAQLSLPHAEGALIIEVCDSPNPLRIAARPGTIAHFNCSAAGKVFLAFLHFDALLLLAEQGLFKSMTAQSLAEPDELKLELQRILGRGYATDDQEYHQDVRCLAAPIRDERGAVVAAITVTAPSSIFARNQFADVAQKVKKAAIDIGLTVYRPQLAANQK</sequence>
<proteinExistence type="predicted"/>
<organism evidence="8 9">
    <name type="scientific">Alishewanella longhuensis</name>
    <dbReference type="NCBI Taxonomy" id="1091037"/>
    <lineage>
        <taxon>Bacteria</taxon>
        <taxon>Pseudomonadati</taxon>
        <taxon>Pseudomonadota</taxon>
        <taxon>Gammaproteobacteria</taxon>
        <taxon>Alteromonadales</taxon>
        <taxon>Alteromonadaceae</taxon>
        <taxon>Alishewanella</taxon>
    </lineage>
</organism>
<dbReference type="InterPro" id="IPR005471">
    <property type="entry name" value="Tscrpt_reg_IclR_N"/>
</dbReference>
<evidence type="ECO:0000256" key="3">
    <source>
        <dbReference type="ARBA" id="ARBA00023163"/>
    </source>
</evidence>
<evidence type="ECO:0000259" key="7">
    <source>
        <dbReference type="PROSITE" id="PS51078"/>
    </source>
</evidence>
<gene>
    <name evidence="8" type="ORF">GCM10010919_26990</name>
</gene>
<dbReference type="PROSITE" id="PS51077">
    <property type="entry name" value="HTH_ICLR"/>
    <property type="match status" value="1"/>
</dbReference>
<evidence type="ECO:0000256" key="2">
    <source>
        <dbReference type="ARBA" id="ARBA00023125"/>
    </source>
</evidence>
<dbReference type="SUPFAM" id="SSF55781">
    <property type="entry name" value="GAF domain-like"/>
    <property type="match status" value="1"/>
</dbReference>
<dbReference type="InterPro" id="IPR050707">
    <property type="entry name" value="HTH_MetabolicPath_Reg"/>
</dbReference>
<dbReference type="RefSeq" id="WP_189433549.1">
    <property type="nucleotide sequence ID" value="NZ_BNAO01000007.1"/>
</dbReference>
<dbReference type="InterPro" id="IPR036390">
    <property type="entry name" value="WH_DNA-bd_sf"/>
</dbReference>
<evidence type="ECO:0000256" key="4">
    <source>
        <dbReference type="ARBA" id="ARBA00040379"/>
    </source>
</evidence>
<dbReference type="Proteomes" id="UP000659697">
    <property type="component" value="Unassembled WGS sequence"/>
</dbReference>
<dbReference type="InterPro" id="IPR036388">
    <property type="entry name" value="WH-like_DNA-bd_sf"/>
</dbReference>
<dbReference type="InterPro" id="IPR029016">
    <property type="entry name" value="GAF-like_dom_sf"/>
</dbReference>
<dbReference type="PROSITE" id="PS51078">
    <property type="entry name" value="ICLR_ED"/>
    <property type="match status" value="1"/>
</dbReference>
<comment type="caution">
    <text evidence="8">The sequence shown here is derived from an EMBL/GenBank/DDBJ whole genome shotgun (WGS) entry which is preliminary data.</text>
</comment>
<dbReference type="Gene3D" id="3.30.450.40">
    <property type="match status" value="1"/>
</dbReference>
<dbReference type="Pfam" id="PF01614">
    <property type="entry name" value="IclR_C"/>
    <property type="match status" value="1"/>
</dbReference>
<evidence type="ECO:0000256" key="5">
    <source>
        <dbReference type="ARBA" id="ARBA00042627"/>
    </source>
</evidence>
<dbReference type="InterPro" id="IPR014757">
    <property type="entry name" value="Tscrpt_reg_IclR_C"/>
</dbReference>
<keyword evidence="9" id="KW-1185">Reference proteome</keyword>
<dbReference type="SUPFAM" id="SSF46785">
    <property type="entry name" value="Winged helix' DNA-binding domain"/>
    <property type="match status" value="1"/>
</dbReference>
<evidence type="ECO:0000313" key="9">
    <source>
        <dbReference type="Proteomes" id="UP000659697"/>
    </source>
</evidence>
<keyword evidence="3" id="KW-0804">Transcription</keyword>
<feature type="domain" description="IclR-ED" evidence="7">
    <location>
        <begin position="67"/>
        <end position="250"/>
    </location>
</feature>
<reference evidence="9" key="1">
    <citation type="journal article" date="2019" name="Int. J. Syst. Evol. Microbiol.">
        <title>The Global Catalogue of Microorganisms (GCM) 10K type strain sequencing project: providing services to taxonomists for standard genome sequencing and annotation.</title>
        <authorList>
            <consortium name="The Broad Institute Genomics Platform"/>
            <consortium name="The Broad Institute Genome Sequencing Center for Infectious Disease"/>
            <person name="Wu L."/>
            <person name="Ma J."/>
        </authorList>
    </citation>
    <scope>NUCLEOTIDE SEQUENCE [LARGE SCALE GENOMIC DNA]</scope>
    <source>
        <strain evidence="9">CGMCC 1.7003</strain>
    </source>
</reference>
<accession>A0ABQ3L0R8</accession>
<dbReference type="Gene3D" id="1.10.10.10">
    <property type="entry name" value="Winged helix-like DNA-binding domain superfamily/Winged helix DNA-binding domain"/>
    <property type="match status" value="1"/>
</dbReference>
<feature type="domain" description="HTH iclR-type" evidence="6">
    <location>
        <begin position="6"/>
        <end position="66"/>
    </location>
</feature>
<evidence type="ECO:0000256" key="1">
    <source>
        <dbReference type="ARBA" id="ARBA00023015"/>
    </source>
</evidence>
<dbReference type="SMART" id="SM00346">
    <property type="entry name" value="HTH_ICLR"/>
    <property type="match status" value="1"/>
</dbReference>
<dbReference type="EMBL" id="BNAO01000007">
    <property type="protein sequence ID" value="GHG73808.1"/>
    <property type="molecule type" value="Genomic_DNA"/>
</dbReference>
<evidence type="ECO:0000259" key="6">
    <source>
        <dbReference type="PROSITE" id="PS51077"/>
    </source>
</evidence>